<dbReference type="InterPro" id="IPR007485">
    <property type="entry name" value="LPS_assembly_LptE"/>
</dbReference>
<dbReference type="GO" id="GO:0043165">
    <property type="term" value="P:Gram-negative-bacterium-type cell outer membrane assembly"/>
    <property type="evidence" value="ECO:0007669"/>
    <property type="project" value="UniProtKB-UniRule"/>
</dbReference>
<comment type="subcellular location">
    <subcellularLocation>
        <location evidence="6">Cell outer membrane</location>
        <topology evidence="6">Lipid-anchor</topology>
    </subcellularLocation>
</comment>
<proteinExistence type="inferred from homology"/>
<keyword evidence="4 6" id="KW-0998">Cell outer membrane</keyword>
<gene>
    <name evidence="6" type="primary">lptE</name>
    <name evidence="8" type="ORF">EOE65_05155</name>
</gene>
<keyword evidence="3 6" id="KW-0564">Palmitate</keyword>
<dbReference type="PROSITE" id="PS51257">
    <property type="entry name" value="PROKAR_LIPOPROTEIN"/>
    <property type="match status" value="1"/>
</dbReference>
<comment type="function">
    <text evidence="6">Together with LptD, is involved in the assembly of lipopolysaccharide (LPS) at the surface of the outer membrane. Required for the proper assembly of LptD. Binds LPS and may serve as the LPS recognition site at the outer membrane.</text>
</comment>
<dbReference type="Pfam" id="PF04390">
    <property type="entry name" value="LptE"/>
    <property type="match status" value="1"/>
</dbReference>
<dbReference type="GO" id="GO:0009279">
    <property type="term" value="C:cell outer membrane"/>
    <property type="evidence" value="ECO:0007669"/>
    <property type="project" value="UniProtKB-SubCell"/>
</dbReference>
<keyword evidence="2 6" id="KW-0472">Membrane</keyword>
<dbReference type="GO" id="GO:0015920">
    <property type="term" value="P:lipopolysaccharide transport"/>
    <property type="evidence" value="ECO:0007669"/>
    <property type="project" value="TreeGrafter"/>
</dbReference>
<dbReference type="GO" id="GO:0001530">
    <property type="term" value="F:lipopolysaccharide binding"/>
    <property type="evidence" value="ECO:0007669"/>
    <property type="project" value="TreeGrafter"/>
</dbReference>
<sequence>MQRTGVWLKASALVLITAIIAGCGFKLRGALDVPIAATELRLTLPKNTPDAFEHFLMLTIAEQGIRITGDADYQIKIDKIYENRRSITLDEKANVDEYELLKLVSFEILDREEKVIATKLQARTERIYDYDADAATASLAQEQQIQQEMWQTLSTRILRQYIAQIRQLEATR</sequence>
<keyword evidence="7" id="KW-1133">Transmembrane helix</keyword>
<evidence type="ECO:0000256" key="2">
    <source>
        <dbReference type="ARBA" id="ARBA00023136"/>
    </source>
</evidence>
<name>A0A437QA99_9GAMM</name>
<organism evidence="8 9">
    <name type="scientific">Neptunomonas marina</name>
    <dbReference type="NCBI Taxonomy" id="1815562"/>
    <lineage>
        <taxon>Bacteria</taxon>
        <taxon>Pseudomonadati</taxon>
        <taxon>Pseudomonadota</taxon>
        <taxon>Gammaproteobacteria</taxon>
        <taxon>Oceanospirillales</taxon>
        <taxon>Oceanospirillaceae</taxon>
        <taxon>Neptunomonas</taxon>
    </lineage>
</organism>
<dbReference type="PANTHER" id="PTHR38098">
    <property type="entry name" value="LPS-ASSEMBLY LIPOPROTEIN LPTE"/>
    <property type="match status" value="1"/>
</dbReference>
<keyword evidence="1 6" id="KW-0732">Signal</keyword>
<protein>
    <recommendedName>
        <fullName evidence="6">LPS-assembly lipoprotein LptE</fullName>
    </recommendedName>
</protein>
<evidence type="ECO:0000256" key="6">
    <source>
        <dbReference type="HAMAP-Rule" id="MF_01186"/>
    </source>
</evidence>
<accession>A0A437QA99</accession>
<dbReference type="HAMAP" id="MF_01186">
    <property type="entry name" value="LPS_assembly_LptE"/>
    <property type="match status" value="1"/>
</dbReference>
<keyword evidence="5 6" id="KW-0449">Lipoprotein</keyword>
<dbReference type="Proteomes" id="UP000282818">
    <property type="component" value="Unassembled WGS sequence"/>
</dbReference>
<comment type="similarity">
    <text evidence="6">Belongs to the LptE lipoprotein family.</text>
</comment>
<dbReference type="RefSeq" id="WP_127693235.1">
    <property type="nucleotide sequence ID" value="NZ_SACQ01000002.1"/>
</dbReference>
<reference evidence="8 9" key="1">
    <citation type="submission" date="2019-01" db="EMBL/GenBank/DDBJ databases">
        <authorList>
            <person name="Chen W.-M."/>
        </authorList>
    </citation>
    <scope>NUCLEOTIDE SEQUENCE [LARGE SCALE GENOMIC DNA]</scope>
    <source>
        <strain evidence="8 9">HPM-16</strain>
    </source>
</reference>
<keyword evidence="7" id="KW-0812">Transmembrane</keyword>
<evidence type="ECO:0000313" key="8">
    <source>
        <dbReference type="EMBL" id="RVU31377.1"/>
    </source>
</evidence>
<evidence type="ECO:0000256" key="5">
    <source>
        <dbReference type="ARBA" id="ARBA00023288"/>
    </source>
</evidence>
<evidence type="ECO:0000256" key="4">
    <source>
        <dbReference type="ARBA" id="ARBA00023237"/>
    </source>
</evidence>
<comment type="caution">
    <text evidence="8">The sequence shown here is derived from an EMBL/GenBank/DDBJ whole genome shotgun (WGS) entry which is preliminary data.</text>
</comment>
<evidence type="ECO:0000313" key="9">
    <source>
        <dbReference type="Proteomes" id="UP000282818"/>
    </source>
</evidence>
<dbReference type="Gene3D" id="3.30.160.150">
    <property type="entry name" value="Lipoprotein like domain"/>
    <property type="match status" value="1"/>
</dbReference>
<dbReference type="AlphaFoldDB" id="A0A437QA99"/>
<keyword evidence="9" id="KW-1185">Reference proteome</keyword>
<evidence type="ECO:0000256" key="7">
    <source>
        <dbReference type="SAM" id="Phobius"/>
    </source>
</evidence>
<dbReference type="EMBL" id="SACQ01000002">
    <property type="protein sequence ID" value="RVU31377.1"/>
    <property type="molecule type" value="Genomic_DNA"/>
</dbReference>
<evidence type="ECO:0000256" key="3">
    <source>
        <dbReference type="ARBA" id="ARBA00023139"/>
    </source>
</evidence>
<feature type="transmembrane region" description="Helical" evidence="7">
    <location>
        <begin position="6"/>
        <end position="25"/>
    </location>
</feature>
<evidence type="ECO:0000256" key="1">
    <source>
        <dbReference type="ARBA" id="ARBA00022729"/>
    </source>
</evidence>
<comment type="subunit">
    <text evidence="6">Component of the lipopolysaccharide transport and assembly complex. Interacts with LptD.</text>
</comment>
<dbReference type="PANTHER" id="PTHR38098:SF1">
    <property type="entry name" value="LPS-ASSEMBLY LIPOPROTEIN LPTE"/>
    <property type="match status" value="1"/>
</dbReference>
<dbReference type="GO" id="GO:1990351">
    <property type="term" value="C:transporter complex"/>
    <property type="evidence" value="ECO:0007669"/>
    <property type="project" value="TreeGrafter"/>
</dbReference>